<evidence type="ECO:0000259" key="2">
    <source>
        <dbReference type="Pfam" id="PF00078"/>
    </source>
</evidence>
<organism evidence="8">
    <name type="scientific">Fagus sylvatica</name>
    <name type="common">Beechnut</name>
    <dbReference type="NCBI Taxonomy" id="28930"/>
    <lineage>
        <taxon>Eukaryota</taxon>
        <taxon>Viridiplantae</taxon>
        <taxon>Streptophyta</taxon>
        <taxon>Embryophyta</taxon>
        <taxon>Tracheophyta</taxon>
        <taxon>Spermatophyta</taxon>
        <taxon>Magnoliopsida</taxon>
        <taxon>eudicotyledons</taxon>
        <taxon>Gunneridae</taxon>
        <taxon>Pentapetalae</taxon>
        <taxon>rosids</taxon>
        <taxon>fabids</taxon>
        <taxon>Fagales</taxon>
        <taxon>Fagaceae</taxon>
        <taxon>Fagus</taxon>
    </lineage>
</organism>
<dbReference type="Pfam" id="PF14392">
    <property type="entry name" value="zf-CCHC_4"/>
    <property type="match status" value="1"/>
</dbReference>
<evidence type="ECO:0000259" key="5">
    <source>
        <dbReference type="Pfam" id="PF13966"/>
    </source>
</evidence>
<sequence>MESIEDMWKNFSLSDKEGLDVDLANTSQQSENILAAKFLTSRVLNMDAVARTFKPLWKTRQSFTVQDIGGNKVAFVFEDEMDLERVLRNEPWTYDKFLVVFQRVQGDEPIQDSLFSHTSFWVQLHNLPIRRRTEEAAESIGRSIGLVEKVAASEDERGGENCMRVRIRLEINRPLCRGRLVKFEEGIKGWVAFRYERLPNFCYCCGCLDHGEKDCDVGIQQRQTSKKQEYQFGAWLRATSDRAPHKTVVTVPGNQPKSRDKSCRQDPSQHQPTAEAEELTRNQREDGKTTDNTEEDPENEMEIEQNPGFPIPDRIKQSNAEIFNNQLKEIDLAINYMPFGENFPDQNHELSSTENFQLEHGPKSTGPKEISVNNLSSPSRRPLQNISNGPCTHQEPKPSTTKWKKLARAHKPIRDPPTIAQSLKRDFMLIEDEPVQEDNGSGWFPALPKAMKYISWNCRGLGNQATIQELANLVRIKDPSVLFLSETNSDQPWRLTCFYGAPETHLREHSWNLLRTLNGQHSLPWCCFGDFNEIVRSSEKSGRRNQSESQMQRFRAVIDECGFIDLGFRGLPFTWCNNRRGNATTWLRLDRFMATNDWVLRFSSAAVDHLECTTSDHKPICLNTQPVQVPRPRQKLFRFEDMWRMHPDCEPVVTQAWVPKTRGSPIAQVKTKIQRCGDELTRWSRTQFGNITKLLKEKTELLRQAEVDSTLGFGHDTVISIRKEVNDLLIKEEKMWKQRSRDSWLKEGDRNTKYFHSRASHRRRRNTILTLIRDDGEIVTDPTVIGTQFTDYYQALFTANPLEDVEVVLDGIQPCVTQEMNQNLISQFTEAEVITAMKQMAPLKAPGPDGMPPIFYQSYWHVVGKDISSAVLYCLHSGTLLPSLNHTYVTLIPKTKCPERVTEYRPISLCNVIYKLISKVLANRLKKILPHVISESQSAFVPGRLITDNILIAFETLHHMHNRRVGKVGSMALKLDMSKAYDRVEWGFLKQVMVRMGFHDRWISLIMECISTVTYSILINGNPTGHITPTRGLRQGDPISPYLFLLCAEGLNGLIRKASFQGDIHGDSHNFMKKHLVNNSIEQRLPCSLARTPPKPSKKRIKEILGVPSIQQYEKYLGLPSLIGKEKITCFSQIKERVWSKVKGWKEKLLSQAGREILIKAVVQAIPTYTMNCFKLPVTLCKEIEGIIRRFWWGQNGDKRKIHWLKWEKLCQSKGAGGLGFRDLQKFNLALLAKQFWRLMHNTNSLLYRVFSAKFFPQGNIMEASEKTRGSFAWRSILKAKDLIQSGMSWRVGNGNRIPIKGSNWLLDEGHRRVLSPLIDLPTDARTILKIPLSERVQEDKIFWFDNRDGKYSVRSGYKLLLKDARAFQAESSRQWDPDPLWKRIWGARVPAKIKSFLWRACHDSLPTNSGLFQRKVLPNPLCGLCLSQQKLTCWLLWNKRNHDRHHPPSDQYSQIWTRAQIVLQEYLAVTTEEKAEKQTPPQTRWRLPVTNYYKMNFDGAIFKESNSGGIGVVIRDHTGMAIATLSQKVHGIHTVEMIEALAARRAIIFAKEVGIDDVEVEGDAENIIKDLNSNHPIYTPYGLVIEDAKAVIQDFQRISLSHTRRSGNSVAHALARRASGCNSFSVWLEEAPHDITHVLMSDLLAL</sequence>
<dbReference type="InterPro" id="IPR036691">
    <property type="entry name" value="Endo/exonu/phosph_ase_sf"/>
</dbReference>
<proteinExistence type="predicted"/>
<feature type="domain" description="Zinc knuckle CX2CX4HX4C" evidence="7">
    <location>
        <begin position="171"/>
        <end position="216"/>
    </location>
</feature>
<feature type="region of interest" description="Disordered" evidence="1">
    <location>
        <begin position="243"/>
        <end position="314"/>
    </location>
</feature>
<feature type="domain" description="DUF4283" evidence="6">
    <location>
        <begin position="31"/>
        <end position="103"/>
    </location>
</feature>
<dbReference type="InterPro" id="IPR026960">
    <property type="entry name" value="RVT-Znf"/>
</dbReference>
<dbReference type="InterPro" id="IPR000477">
    <property type="entry name" value="RT_dom"/>
</dbReference>
<dbReference type="SUPFAM" id="SSF53098">
    <property type="entry name" value="Ribonuclease H-like"/>
    <property type="match status" value="1"/>
</dbReference>
<dbReference type="PANTHER" id="PTHR46890">
    <property type="entry name" value="NON-LTR RETROLELEMENT REVERSE TRANSCRIPTASE-LIKE PROTEIN-RELATED"/>
    <property type="match status" value="1"/>
</dbReference>
<dbReference type="CDD" id="cd01650">
    <property type="entry name" value="RT_nLTR_like"/>
    <property type="match status" value="1"/>
</dbReference>
<dbReference type="SUPFAM" id="SSF56672">
    <property type="entry name" value="DNA/RNA polymerases"/>
    <property type="match status" value="1"/>
</dbReference>
<dbReference type="Gene3D" id="3.30.420.10">
    <property type="entry name" value="Ribonuclease H-like superfamily/Ribonuclease H"/>
    <property type="match status" value="1"/>
</dbReference>
<dbReference type="Pfam" id="PF13456">
    <property type="entry name" value="RVT_3"/>
    <property type="match status" value="1"/>
</dbReference>
<dbReference type="GO" id="GO:0004523">
    <property type="term" value="F:RNA-DNA hybrid ribonuclease activity"/>
    <property type="evidence" value="ECO:0007669"/>
    <property type="project" value="InterPro"/>
</dbReference>
<evidence type="ECO:0000256" key="1">
    <source>
        <dbReference type="SAM" id="MobiDB-lite"/>
    </source>
</evidence>
<dbReference type="Pfam" id="PF00078">
    <property type="entry name" value="RVT_1"/>
    <property type="match status" value="1"/>
</dbReference>
<dbReference type="InterPro" id="IPR044730">
    <property type="entry name" value="RNase_H-like_dom_plant"/>
</dbReference>
<evidence type="ECO:0000313" key="8">
    <source>
        <dbReference type="EMBL" id="SPD33152.1"/>
    </source>
</evidence>
<dbReference type="EMBL" id="OIVN01006439">
    <property type="protein sequence ID" value="SPD33152.1"/>
    <property type="molecule type" value="Genomic_DNA"/>
</dbReference>
<feature type="compositionally biased region" description="Acidic residues" evidence="1">
    <location>
        <begin position="292"/>
        <end position="303"/>
    </location>
</feature>
<dbReference type="InterPro" id="IPR012337">
    <property type="entry name" value="RNaseH-like_sf"/>
</dbReference>
<feature type="domain" description="Reverse transcriptase" evidence="2">
    <location>
        <begin position="892"/>
        <end position="1058"/>
    </location>
</feature>
<dbReference type="InterPro" id="IPR025836">
    <property type="entry name" value="Zn_knuckle_CX2CX4HX4C"/>
</dbReference>
<dbReference type="InterPro" id="IPR005135">
    <property type="entry name" value="Endo/exonuclease/phosphatase"/>
</dbReference>
<feature type="domain" description="Reverse transcriptase zinc-binding" evidence="5">
    <location>
        <begin position="1352"/>
        <end position="1429"/>
    </location>
</feature>
<dbReference type="CDD" id="cd06222">
    <property type="entry name" value="RNase_H_like"/>
    <property type="match status" value="1"/>
</dbReference>
<accession>A0A2N9J7E4</accession>
<gene>
    <name evidence="8" type="ORF">FSB_LOCUS61034</name>
</gene>
<dbReference type="SUPFAM" id="SSF56219">
    <property type="entry name" value="DNase I-like"/>
    <property type="match status" value="1"/>
</dbReference>
<dbReference type="Pfam" id="PF13966">
    <property type="entry name" value="zf-RVT"/>
    <property type="match status" value="1"/>
</dbReference>
<dbReference type="InterPro" id="IPR025558">
    <property type="entry name" value="DUF4283"/>
</dbReference>
<dbReference type="GO" id="GO:0003676">
    <property type="term" value="F:nucleic acid binding"/>
    <property type="evidence" value="ECO:0007669"/>
    <property type="project" value="InterPro"/>
</dbReference>
<evidence type="ECO:0000259" key="6">
    <source>
        <dbReference type="Pfam" id="PF14111"/>
    </source>
</evidence>
<reference evidence="8" key="1">
    <citation type="submission" date="2018-02" db="EMBL/GenBank/DDBJ databases">
        <authorList>
            <person name="Cohen D.B."/>
            <person name="Kent A.D."/>
        </authorList>
    </citation>
    <scope>NUCLEOTIDE SEQUENCE</scope>
</reference>
<dbReference type="InterPro" id="IPR036397">
    <property type="entry name" value="RNaseH_sf"/>
</dbReference>
<name>A0A2N9J7E4_FAGSY</name>
<protein>
    <recommendedName>
        <fullName evidence="9">Reverse transcriptase domain-containing protein</fullName>
    </recommendedName>
</protein>
<evidence type="ECO:0000259" key="3">
    <source>
        <dbReference type="Pfam" id="PF03372"/>
    </source>
</evidence>
<dbReference type="Pfam" id="PF14111">
    <property type="entry name" value="DUF4283"/>
    <property type="match status" value="1"/>
</dbReference>
<dbReference type="InterPro" id="IPR052343">
    <property type="entry name" value="Retrotransposon-Effector_Assoc"/>
</dbReference>
<evidence type="ECO:0000259" key="4">
    <source>
        <dbReference type="Pfam" id="PF13456"/>
    </source>
</evidence>
<feature type="region of interest" description="Disordered" evidence="1">
    <location>
        <begin position="344"/>
        <end position="409"/>
    </location>
</feature>
<evidence type="ECO:0000259" key="7">
    <source>
        <dbReference type="Pfam" id="PF14392"/>
    </source>
</evidence>
<dbReference type="InterPro" id="IPR002156">
    <property type="entry name" value="RNaseH_domain"/>
</dbReference>
<feature type="domain" description="Endonuclease/exonuclease/phosphatase" evidence="3">
    <location>
        <begin position="454"/>
        <end position="617"/>
    </location>
</feature>
<dbReference type="InterPro" id="IPR043502">
    <property type="entry name" value="DNA/RNA_pol_sf"/>
</dbReference>
<evidence type="ECO:0008006" key="9">
    <source>
        <dbReference type="Google" id="ProtNLM"/>
    </source>
</evidence>
<dbReference type="Gene3D" id="3.60.10.10">
    <property type="entry name" value="Endonuclease/exonuclease/phosphatase"/>
    <property type="match status" value="1"/>
</dbReference>
<feature type="domain" description="RNase H type-1" evidence="4">
    <location>
        <begin position="1497"/>
        <end position="1619"/>
    </location>
</feature>
<dbReference type="PANTHER" id="PTHR46890:SF48">
    <property type="entry name" value="RNA-DIRECTED DNA POLYMERASE"/>
    <property type="match status" value="1"/>
</dbReference>
<feature type="compositionally biased region" description="Basic and acidic residues" evidence="1">
    <location>
        <begin position="278"/>
        <end position="291"/>
    </location>
</feature>
<dbReference type="Pfam" id="PF03372">
    <property type="entry name" value="Exo_endo_phos"/>
    <property type="match status" value="1"/>
</dbReference>
<feature type="compositionally biased region" description="Polar residues" evidence="1">
    <location>
        <begin position="371"/>
        <end position="401"/>
    </location>
</feature>